<evidence type="ECO:0000256" key="1">
    <source>
        <dbReference type="ARBA" id="ARBA00038158"/>
    </source>
</evidence>
<dbReference type="SUPFAM" id="SSF53335">
    <property type="entry name" value="S-adenosyl-L-methionine-dependent methyltransferases"/>
    <property type="match status" value="1"/>
</dbReference>
<comment type="similarity">
    <text evidence="1">Belongs to the methyltransferase superfamily. LaeA methyltransferase family.</text>
</comment>
<dbReference type="InterPro" id="IPR029063">
    <property type="entry name" value="SAM-dependent_MTases_sf"/>
</dbReference>
<dbReference type="AlphaFoldDB" id="A0A9P8W408"/>
<comment type="caution">
    <text evidence="2">The sequence shown here is derived from an EMBL/GenBank/DDBJ whole genome shotgun (WGS) entry which is preliminary data.</text>
</comment>
<evidence type="ECO:0000313" key="3">
    <source>
        <dbReference type="Proteomes" id="UP000777438"/>
    </source>
</evidence>
<accession>A0A9P8W408</accession>
<dbReference type="CDD" id="cd02440">
    <property type="entry name" value="AdoMet_MTases"/>
    <property type="match status" value="1"/>
</dbReference>
<dbReference type="PANTHER" id="PTHR43591">
    <property type="entry name" value="METHYLTRANSFERASE"/>
    <property type="match status" value="1"/>
</dbReference>
<dbReference type="Proteomes" id="UP000777438">
    <property type="component" value="Unassembled WGS sequence"/>
</dbReference>
<dbReference type="EMBL" id="JAGPYM010000015">
    <property type="protein sequence ID" value="KAH6887086.1"/>
    <property type="molecule type" value="Genomic_DNA"/>
</dbReference>
<name>A0A9P8W408_9HYPO</name>
<dbReference type="GO" id="GO:0008168">
    <property type="term" value="F:methyltransferase activity"/>
    <property type="evidence" value="ECO:0007669"/>
    <property type="project" value="UniProtKB-KW"/>
</dbReference>
<dbReference type="OrthoDB" id="2013972at2759"/>
<proteinExistence type="inferred from homology"/>
<dbReference type="Gene3D" id="3.40.50.150">
    <property type="entry name" value="Vaccinia Virus protein VP39"/>
    <property type="match status" value="1"/>
</dbReference>
<keyword evidence="2" id="KW-0489">Methyltransferase</keyword>
<sequence>MSAGKYNYPNDDRENERLDLQHQIWIIAFDGQLALNPGHKKAQRVLDMGTGTGMWAIDFADSFPAAEVIGVDLSPIQPSWVPPNCRFEIDDLEKDWTWSAPFDFILCRGMSGCFADVPAMINKAYQALAPGGWFEIGDLALPMGCDDGTVSKDSAVWKWHDALYEASKKIGRPIESLSKNIPIFEEAGFVEIEHKEFIWPFNTWPKDEKLKEIGRYQCVNLDMGLEAFSLALLTRAAGWTKEEVLACCAEVRKDIRNRKMHGYWTLHVVYARKPEDVTSD</sequence>
<protein>
    <submittedName>
        <fullName evidence="2">S-adenosyl-L-methionine-dependent methyltransferase</fullName>
    </submittedName>
</protein>
<evidence type="ECO:0000313" key="2">
    <source>
        <dbReference type="EMBL" id="KAH6887086.1"/>
    </source>
</evidence>
<dbReference type="PANTHER" id="PTHR43591:SF31">
    <property type="entry name" value="LAEA-LIKE, PUTATIVE (AFU_ORTHOLOGUE AFUA_8G01930)-RELATED"/>
    <property type="match status" value="1"/>
</dbReference>
<keyword evidence="2" id="KW-0808">Transferase</keyword>
<dbReference type="Pfam" id="PF13489">
    <property type="entry name" value="Methyltransf_23"/>
    <property type="match status" value="1"/>
</dbReference>
<gene>
    <name evidence="2" type="ORF">B0T10DRAFT_77055</name>
</gene>
<dbReference type="GO" id="GO:0032259">
    <property type="term" value="P:methylation"/>
    <property type="evidence" value="ECO:0007669"/>
    <property type="project" value="UniProtKB-KW"/>
</dbReference>
<reference evidence="2 3" key="1">
    <citation type="journal article" date="2021" name="Nat. Commun.">
        <title>Genetic determinants of endophytism in the Arabidopsis root mycobiome.</title>
        <authorList>
            <person name="Mesny F."/>
            <person name="Miyauchi S."/>
            <person name="Thiergart T."/>
            <person name="Pickel B."/>
            <person name="Atanasova L."/>
            <person name="Karlsson M."/>
            <person name="Huettel B."/>
            <person name="Barry K.W."/>
            <person name="Haridas S."/>
            <person name="Chen C."/>
            <person name="Bauer D."/>
            <person name="Andreopoulos W."/>
            <person name="Pangilinan J."/>
            <person name="LaButti K."/>
            <person name="Riley R."/>
            <person name="Lipzen A."/>
            <person name="Clum A."/>
            <person name="Drula E."/>
            <person name="Henrissat B."/>
            <person name="Kohler A."/>
            <person name="Grigoriev I.V."/>
            <person name="Martin F.M."/>
            <person name="Hacquard S."/>
        </authorList>
    </citation>
    <scope>NUCLEOTIDE SEQUENCE [LARGE SCALE GENOMIC DNA]</scope>
    <source>
        <strain evidence="2 3">MPI-CAGE-CH-0241</strain>
    </source>
</reference>
<keyword evidence="3" id="KW-1185">Reference proteome</keyword>
<organism evidence="2 3">
    <name type="scientific">Thelonectria olida</name>
    <dbReference type="NCBI Taxonomy" id="1576542"/>
    <lineage>
        <taxon>Eukaryota</taxon>
        <taxon>Fungi</taxon>
        <taxon>Dikarya</taxon>
        <taxon>Ascomycota</taxon>
        <taxon>Pezizomycotina</taxon>
        <taxon>Sordariomycetes</taxon>
        <taxon>Hypocreomycetidae</taxon>
        <taxon>Hypocreales</taxon>
        <taxon>Nectriaceae</taxon>
        <taxon>Thelonectria</taxon>
    </lineage>
</organism>